<dbReference type="Proteomes" id="UP000886611">
    <property type="component" value="Unassembled WGS sequence"/>
</dbReference>
<protein>
    <submittedName>
        <fullName evidence="1">KCC4 kinase</fullName>
    </submittedName>
</protein>
<dbReference type="GO" id="GO:0016301">
    <property type="term" value="F:kinase activity"/>
    <property type="evidence" value="ECO:0007669"/>
    <property type="project" value="UniProtKB-KW"/>
</dbReference>
<keyword evidence="2" id="KW-1185">Reference proteome</keyword>
<evidence type="ECO:0000313" key="2">
    <source>
        <dbReference type="Proteomes" id="UP000886611"/>
    </source>
</evidence>
<organism evidence="1 2">
    <name type="scientific">Polypterus senegalus</name>
    <name type="common">Senegal bichir</name>
    <dbReference type="NCBI Taxonomy" id="55291"/>
    <lineage>
        <taxon>Eukaryota</taxon>
        <taxon>Metazoa</taxon>
        <taxon>Chordata</taxon>
        <taxon>Craniata</taxon>
        <taxon>Vertebrata</taxon>
        <taxon>Euteleostomi</taxon>
        <taxon>Actinopterygii</taxon>
        <taxon>Polypteriformes</taxon>
        <taxon>Polypteridae</taxon>
        <taxon>Polypterus</taxon>
    </lineage>
</organism>
<feature type="non-terminal residue" evidence="1">
    <location>
        <position position="1"/>
    </location>
</feature>
<reference evidence="1 2" key="1">
    <citation type="journal article" date="2021" name="Cell">
        <title>Tracing the genetic footprints of vertebrate landing in non-teleost ray-finned fishes.</title>
        <authorList>
            <person name="Bi X."/>
            <person name="Wang K."/>
            <person name="Yang L."/>
            <person name="Pan H."/>
            <person name="Jiang H."/>
            <person name="Wei Q."/>
            <person name="Fang M."/>
            <person name="Yu H."/>
            <person name="Zhu C."/>
            <person name="Cai Y."/>
            <person name="He Y."/>
            <person name="Gan X."/>
            <person name="Zeng H."/>
            <person name="Yu D."/>
            <person name="Zhu Y."/>
            <person name="Jiang H."/>
            <person name="Qiu Q."/>
            <person name="Yang H."/>
            <person name="Zhang Y.E."/>
            <person name="Wang W."/>
            <person name="Zhu M."/>
            <person name="He S."/>
            <person name="Zhang G."/>
        </authorList>
    </citation>
    <scope>NUCLEOTIDE SEQUENCE [LARGE SCALE GENOMIC DNA]</scope>
    <source>
        <strain evidence="1">Bchr_013</strain>
    </source>
</reference>
<evidence type="ECO:0000313" key="1">
    <source>
        <dbReference type="EMBL" id="KAG2466889.1"/>
    </source>
</evidence>
<proteinExistence type="predicted"/>
<sequence>MLKVTMPSSRSGAASDYWIDGSNKETLADYYELESELGRWSTTETQNLLITILPSWAVELKELSLVMREVYGKKFMAFTTHGTIMQ</sequence>
<gene>
    <name evidence="1" type="primary">Camk4_0</name>
    <name evidence="1" type="ORF">GTO96_0020856</name>
</gene>
<accession>A0A8X8BU33</accession>
<name>A0A8X8BU33_POLSE</name>
<feature type="non-terminal residue" evidence="1">
    <location>
        <position position="86"/>
    </location>
</feature>
<keyword evidence="1" id="KW-0808">Transferase</keyword>
<comment type="caution">
    <text evidence="1">The sequence shown here is derived from an EMBL/GenBank/DDBJ whole genome shotgun (WGS) entry which is preliminary data.</text>
</comment>
<dbReference type="EMBL" id="JAATIS010001241">
    <property type="protein sequence ID" value="KAG2466889.1"/>
    <property type="molecule type" value="Genomic_DNA"/>
</dbReference>
<dbReference type="AlphaFoldDB" id="A0A8X8BU33"/>
<keyword evidence="1" id="KW-0418">Kinase</keyword>